<evidence type="ECO:0000256" key="3">
    <source>
        <dbReference type="SAM" id="Phobius"/>
    </source>
</evidence>
<feature type="domain" description="Alpha-2-macroglobulin" evidence="4">
    <location>
        <begin position="1097"/>
        <end position="1185"/>
    </location>
</feature>
<dbReference type="InterPro" id="IPR002890">
    <property type="entry name" value="MG2"/>
</dbReference>
<dbReference type="InterPro" id="IPR041203">
    <property type="entry name" value="Bact_A2M_MG5"/>
</dbReference>
<dbReference type="Pfam" id="PF17972">
    <property type="entry name" value="bMG5"/>
    <property type="match status" value="1"/>
</dbReference>
<dbReference type="PANTHER" id="PTHR40094">
    <property type="entry name" value="ALPHA-2-MACROGLOBULIN HOMOLOG"/>
    <property type="match status" value="1"/>
</dbReference>
<dbReference type="Pfam" id="PF00207">
    <property type="entry name" value="A2M"/>
    <property type="match status" value="1"/>
</dbReference>
<dbReference type="Proteomes" id="UP000051494">
    <property type="component" value="Unassembled WGS sequence"/>
</dbReference>
<name>A0AAE3HSB1_9GAMM</name>
<feature type="transmembrane region" description="Helical" evidence="3">
    <location>
        <begin position="21"/>
        <end position="40"/>
    </location>
</feature>
<protein>
    <submittedName>
        <fullName evidence="5">Alpha-2-macroglobulin family protein</fullName>
    </submittedName>
</protein>
<dbReference type="InterPro" id="IPR008930">
    <property type="entry name" value="Terpenoid_cyclase/PrenylTrfase"/>
</dbReference>
<reference evidence="5" key="2">
    <citation type="submission" date="2021-06" db="EMBL/GenBank/DDBJ databases">
        <title>Genomic Description and Analysis of Intracellular Bacteria, Candidatus Berkiella cookevillensis and Candidatus Berkiella aquae.</title>
        <authorList>
            <person name="Kidane D.T."/>
            <person name="Mehari Y.T."/>
            <person name="Rice F.C."/>
            <person name="Arivett B.A."/>
            <person name="Farone A.L."/>
            <person name="Berk S.G."/>
            <person name="Farone M.B."/>
        </authorList>
    </citation>
    <scope>NUCLEOTIDE SEQUENCE</scope>
    <source>
        <strain evidence="5">CC99</strain>
    </source>
</reference>
<gene>
    <name evidence="5" type="ORF">CC99x_008560</name>
</gene>
<dbReference type="Gene3D" id="1.50.10.20">
    <property type="match status" value="1"/>
</dbReference>
<keyword evidence="6" id="KW-1185">Reference proteome</keyword>
<dbReference type="InterPro" id="IPR041462">
    <property type="entry name" value="Bact_A2M_MG6"/>
</dbReference>
<evidence type="ECO:0000313" key="5">
    <source>
        <dbReference type="EMBL" id="MCS5708951.1"/>
    </source>
</evidence>
<dbReference type="Pfam" id="PF01835">
    <property type="entry name" value="MG2"/>
    <property type="match status" value="1"/>
</dbReference>
<evidence type="ECO:0000259" key="4">
    <source>
        <dbReference type="SMART" id="SM01360"/>
    </source>
</evidence>
<dbReference type="GO" id="GO:0004866">
    <property type="term" value="F:endopeptidase inhibitor activity"/>
    <property type="evidence" value="ECO:0007669"/>
    <property type="project" value="InterPro"/>
</dbReference>
<dbReference type="SMART" id="SM01360">
    <property type="entry name" value="A2M"/>
    <property type="match status" value="1"/>
</dbReference>
<dbReference type="PANTHER" id="PTHR40094:SF1">
    <property type="entry name" value="UBIQUITIN DOMAIN-CONTAINING PROTEIN"/>
    <property type="match status" value="1"/>
</dbReference>
<dbReference type="Gene3D" id="2.60.40.1930">
    <property type="match status" value="1"/>
</dbReference>
<keyword evidence="2" id="KW-0732">Signal</keyword>
<dbReference type="InterPro" id="IPR041246">
    <property type="entry name" value="Bact_MG10"/>
</dbReference>
<dbReference type="InterPro" id="IPR021868">
    <property type="entry name" value="Alpha_2_Macroglob_MG3"/>
</dbReference>
<dbReference type="InterPro" id="IPR011625">
    <property type="entry name" value="A2M_N_BRD"/>
</dbReference>
<keyword evidence="3" id="KW-1133">Transmembrane helix</keyword>
<dbReference type="InterPro" id="IPR026284">
    <property type="entry name" value="A2MG_proteobact"/>
</dbReference>
<dbReference type="Pfam" id="PF17962">
    <property type="entry name" value="bMG6"/>
    <property type="match status" value="1"/>
</dbReference>
<evidence type="ECO:0000256" key="2">
    <source>
        <dbReference type="ARBA" id="ARBA00022729"/>
    </source>
</evidence>
<dbReference type="Pfam" id="PF21142">
    <property type="entry name" value="A2M_bMG2"/>
    <property type="match status" value="1"/>
</dbReference>
<organism evidence="5 6">
    <name type="scientific">Candidatus Berkiella cookevillensis</name>
    <dbReference type="NCBI Taxonomy" id="437022"/>
    <lineage>
        <taxon>Bacteria</taxon>
        <taxon>Pseudomonadati</taxon>
        <taxon>Pseudomonadota</taxon>
        <taxon>Gammaproteobacteria</taxon>
        <taxon>Candidatus Berkiellales</taxon>
        <taxon>Candidatus Berkiellaceae</taxon>
        <taxon>Candidatus Berkiella</taxon>
    </lineage>
</organism>
<dbReference type="InterPro" id="IPR049120">
    <property type="entry name" value="A2M_bMG2"/>
</dbReference>
<keyword evidence="3" id="KW-0812">Transmembrane</keyword>
<evidence type="ECO:0000256" key="1">
    <source>
        <dbReference type="ARBA" id="ARBA00010556"/>
    </source>
</evidence>
<accession>A0AAE3HSB1</accession>
<sequence>MSVGNAALNSKWEKYMHHSCLSNFFISFIFLFIYASNAIAQATIETFASPELLRQADIYYQKHIKNGMSGASTHLEEIERKVRAKQSFDAQDWYGSRYALYQVLTDNSADFQSWFLLCKSLIGLQEYDTYQNYDEVLQTAFIKAHQNAQTSLDKAALYWLASQTKLQFTQLRETALNLSSQANIEAHISDLIKNYPAEFAAYQLDIPQRTDIASACLTWTYPLLKTRNFHYEDYLSITPKVKDLGVIARGKQLCVEGLNFGENYTLTLKAGFPGESGTSLLKNQSLNLYIPHRKSAIRFREKGYILASGAPQIVPLVAVNVSEVKLKIIHIPERNIQSIQTNWFTNQLSRWDADNIAEEEGEIVWQGTYRFDSETDKTAISGLPIDKMMGKKLHAGVYLVEARTTEDSYDPDEFASQALVISDIGLSTYHGPDGLHVFARSLSHAKILSDVNIRLISRNNRELHTITTDKEGHAVFTAEILNGKGGNRPAFLTATQKDQQFTVLNLRDEAFDLSDRGTQGRNHQGAIDAYLFTERGIYRPGETIHHLCLLRDNKGQATAKLPITLKIFRPDGVIAQESLLQDMGNGSYALDYVINHAAQTGTWTTAIYLDPTNTELAHTSFEVNDFVPPRIEVKTSSTLKSIVPQQSNRLMVNAQYYFGAPGANLKVTAESKLIPMSEPFSKWKTYHFGLIEEEWVAQRFKHLDTITDEQGKASIITKVDLEPQTSHPLQLETTTTVFEIGGRGQSSKQTTLFWHQPYIIGIEPQFKDNSTSSHSDAKFNIIAVNQKGELQSTQSLRYTLYEEQHDYVWFRAGTHWQYEVVVRDNVVANGTLKLDNKAPLAFTMPVKYGAYRLEVLDEKTGVATSFRFAAGWYFSGETPDRPDTLEVSFSEDNKKNASNKANIYIKSPFEGQLFVAWAGDNFKPIYTGKIGSKGINLELPIPKAFRATPGNYLIATVYRGSDDKSSQMPKRAIGVAWMSNKQFKEKHEIELSLEHPAVVNSAKTVDIVVKASKAHKNLNLAVALVDEGTLSLTDYKTPKPYQYFFSQKSLNYALRDSYGHLINPYGARPGSFQVGGGESILKRALTQLPARSYKVVSLFSGIIEAKENETIHVPFVLPEYTGKLRVMAVAWDEQGVGHTQSSLSVRDPIDAYLVLPRFLAPHDSAKIPLVLKNVEAPEGDYSLTLQSEKDKVTQKIHLQKGQELRIPFTLKANTTGTKKIELILKDSKDLTYKRQWELSVRPTIQPVSLQAYGKIEAKSSLSLDEKLLNNFQDNNSKLSLSIGSLPELGSAQLIQDLLQYPYYCLEQTISRLFATLLSTNPSDEMIQKGFNQLTTLQKIDGSFSLWSHNGQTEPWLTLYAADLLHSMKQTGHAVPLALIQNVDHWIKEMEQRSMNQSTDISIAAYAHYILAKENQSSLRTLRFFADSHQKNIIRRRDLAFIGAAFAHYGDAQNATLWFDKAINAVDTQHGTDFFSFGSELRDNAILVTLIAETTQNNEKLYPLLQSLVDKARLSHFLSTQEKAWLIRADLALKDARKKYYLSLNNNPLDGIQPNILNFDYQALKQAPILQNTGDAPVYYALSQQGEPIDVKALPQSGFALQRSVYTLEGQYADLEKMKSGDLYIVKIKGQRSNNTLHHVLLVDLLPPGFEIEQTTLSDLAEQFPWLGAISQASRTESRDDRFMAAFELARQNDFTVAYMVRAVSAGTFNYPPTFVEAMYQPQFFAYGEAEKIHIYSE</sequence>
<keyword evidence="3" id="KW-0472">Membrane</keyword>
<evidence type="ECO:0000313" key="6">
    <source>
        <dbReference type="Proteomes" id="UP000051494"/>
    </source>
</evidence>
<dbReference type="Pfam" id="PF17973">
    <property type="entry name" value="bMG10"/>
    <property type="match status" value="1"/>
</dbReference>
<proteinExistence type="inferred from homology"/>
<dbReference type="CDD" id="cd02891">
    <property type="entry name" value="A2M_like"/>
    <property type="match status" value="1"/>
</dbReference>
<comment type="similarity">
    <text evidence="1">Belongs to the protease inhibitor I39 (alpha-2-macroglobulin) family. Bacterial alpha-2-macroglobulin subfamily.</text>
</comment>
<dbReference type="EMBL" id="LKHV02000001">
    <property type="protein sequence ID" value="MCS5708951.1"/>
    <property type="molecule type" value="Genomic_DNA"/>
</dbReference>
<dbReference type="Pfam" id="PF07703">
    <property type="entry name" value="A2M_BRD"/>
    <property type="match status" value="1"/>
</dbReference>
<dbReference type="InterPro" id="IPR051802">
    <property type="entry name" value="YfhM-like"/>
</dbReference>
<dbReference type="SUPFAM" id="SSF48239">
    <property type="entry name" value="Terpenoid cyclases/Protein prenyltransferases"/>
    <property type="match status" value="1"/>
</dbReference>
<dbReference type="InterPro" id="IPR001599">
    <property type="entry name" value="Macroglobln_a2"/>
</dbReference>
<dbReference type="Pfam" id="PF11974">
    <property type="entry name" value="bMG3"/>
    <property type="match status" value="1"/>
</dbReference>
<comment type="caution">
    <text evidence="5">The sequence shown here is derived from an EMBL/GenBank/DDBJ whole genome shotgun (WGS) entry which is preliminary data.</text>
</comment>
<dbReference type="PIRSF" id="PIRSF038980">
    <property type="entry name" value="A2M_bac"/>
    <property type="match status" value="1"/>
</dbReference>
<dbReference type="RefSeq" id="WP_083477300.1">
    <property type="nucleotide sequence ID" value="NZ_LKHV02000001.1"/>
</dbReference>
<reference evidence="5" key="1">
    <citation type="journal article" date="2016" name="Genome Announc.">
        <title>Draft Genome Sequences of Two Novel Amoeba-Resistant Intranuclear Bacteria, 'Candidatus Berkiella cookevillensis' and 'Candidatus Berkiella aquae'.</title>
        <authorList>
            <person name="Mehari Y.T."/>
            <person name="Arivett B.A."/>
            <person name="Farone A.L."/>
            <person name="Gunderson J.H."/>
            <person name="Farone M.B."/>
        </authorList>
    </citation>
    <scope>NUCLEOTIDE SEQUENCE</scope>
    <source>
        <strain evidence="5">CC99</strain>
    </source>
</reference>